<feature type="region of interest" description="Disordered" evidence="3">
    <location>
        <begin position="1"/>
        <end position="20"/>
    </location>
</feature>
<evidence type="ECO:0000313" key="5">
    <source>
        <dbReference type="EMBL" id="MBD3934803.1"/>
    </source>
</evidence>
<evidence type="ECO:0000256" key="1">
    <source>
        <dbReference type="ARBA" id="ARBA00023002"/>
    </source>
</evidence>
<dbReference type="PANTHER" id="PTHR43747:SF5">
    <property type="entry name" value="FAD-BINDING DOMAIN-CONTAINING PROTEIN"/>
    <property type="match status" value="1"/>
</dbReference>
<gene>
    <name evidence="5" type="ORF">IF129_24970</name>
</gene>
<dbReference type="InterPro" id="IPR036188">
    <property type="entry name" value="FAD/NAD-bd_sf"/>
</dbReference>
<dbReference type="InterPro" id="IPR002938">
    <property type="entry name" value="FAD-bd"/>
</dbReference>
<dbReference type="GO" id="GO:0016491">
    <property type="term" value="F:oxidoreductase activity"/>
    <property type="evidence" value="ECO:0007669"/>
    <property type="project" value="UniProtKB-KW"/>
</dbReference>
<evidence type="ECO:0000256" key="3">
    <source>
        <dbReference type="SAM" id="MobiDB-lite"/>
    </source>
</evidence>
<dbReference type="EMBL" id="JACXYU010000020">
    <property type="protein sequence ID" value="MBD3934803.1"/>
    <property type="molecule type" value="Genomic_DNA"/>
</dbReference>
<dbReference type="Gene3D" id="3.50.50.60">
    <property type="entry name" value="FAD/NAD(P)-binding domain"/>
    <property type="match status" value="1"/>
</dbReference>
<organism evidence="5 6">
    <name type="scientific">Streptomyces chumphonensis</name>
    <dbReference type="NCBI Taxonomy" id="1214925"/>
    <lineage>
        <taxon>Bacteria</taxon>
        <taxon>Bacillati</taxon>
        <taxon>Actinomycetota</taxon>
        <taxon>Actinomycetes</taxon>
        <taxon>Kitasatosporales</taxon>
        <taxon>Streptomycetaceae</taxon>
        <taxon>Streptomyces</taxon>
    </lineage>
</organism>
<dbReference type="PANTHER" id="PTHR43747">
    <property type="entry name" value="FAD-BINDING PROTEIN"/>
    <property type="match status" value="1"/>
</dbReference>
<dbReference type="SUPFAM" id="SSF51905">
    <property type="entry name" value="FAD/NAD(P)-binding domain"/>
    <property type="match status" value="1"/>
</dbReference>
<dbReference type="Pfam" id="PF01494">
    <property type="entry name" value="FAD_binding_3"/>
    <property type="match status" value="1"/>
</dbReference>
<dbReference type="RefSeq" id="WP_191212099.1">
    <property type="nucleotide sequence ID" value="NZ_BAABKL010000001.1"/>
</dbReference>
<comment type="caution">
    <text evidence="5">The sequence shown here is derived from an EMBL/GenBank/DDBJ whole genome shotgun (WGS) entry which is preliminary data.</text>
</comment>
<dbReference type="GO" id="GO:0071949">
    <property type="term" value="F:FAD binding"/>
    <property type="evidence" value="ECO:0007669"/>
    <property type="project" value="InterPro"/>
</dbReference>
<keyword evidence="1" id="KW-0560">Oxidoreductase</keyword>
<proteinExistence type="inferred from homology"/>
<sequence>MAPSRRTTTEPRPASSGDRPQYDVAVLGSGLAGSTLAACLAKNGAKVLILDAGSHPRFAIGESTIPYTSMMMRLVSERYGVPEIKWLTTFEATQAKISTNCGVKRNFGFLYHRENAKQNPLETSEFPIPKITHTENHFFRQDTDAWMLGVAVKYGAHVRQQTRVDDVEIDDEGVTVLAGSGDPVRVRFVVDASGHRSPIARKFDLREDPSRLRHHSRSLFTHMVGVKPYEGTVPKGVHNNPSPWSEGTLHHLFDGGWMWVIPFDNHPRATNPLCSVGLNLDPRKHPRPDCSPEEEFRRFIAKYPDIEPQFREARAVRDWVSTGRLQYSSKQTVGYRWCLTSHAAGFVDALFSRGLSNTMEIIHALGWRLLDAIKDDDFSVERFAYVQELEQGLLDFNDDLVANAYTSFSDWHLWNAWFRIWSLGQILATFEINRAYARFLDSHDPSVLARLERQAPDGAIPDYAPARELLKRVSELTRSVHAGDLPARAAAHEMMEMLRAADFVPPAFGLADPDNHWTDASTMKIVDTLKWAKRNAPVEIGELVHEGLTLFIRKRFDREEFDLAEELKHIVARWPVIGRPLRVPLPK</sequence>
<name>A0A927F3D3_9ACTN</name>
<feature type="domain" description="FAD-binding" evidence="4">
    <location>
        <begin position="22"/>
        <end position="206"/>
    </location>
</feature>
<evidence type="ECO:0000256" key="2">
    <source>
        <dbReference type="ARBA" id="ARBA00038396"/>
    </source>
</evidence>
<keyword evidence="6" id="KW-1185">Reference proteome</keyword>
<accession>A0A927F3D3</accession>
<dbReference type="Proteomes" id="UP000632289">
    <property type="component" value="Unassembled WGS sequence"/>
</dbReference>
<evidence type="ECO:0000259" key="4">
    <source>
        <dbReference type="Pfam" id="PF01494"/>
    </source>
</evidence>
<dbReference type="AlphaFoldDB" id="A0A927F3D3"/>
<dbReference type="PRINTS" id="PR00420">
    <property type="entry name" value="RNGMNOXGNASE"/>
</dbReference>
<comment type="similarity">
    <text evidence="2">Belongs to the flavin-dependent halogenase family. Bacterial tryptophan halogenase subfamily.</text>
</comment>
<protein>
    <submittedName>
        <fullName evidence="5">NAD(P)/FAD-dependent oxidoreductase</fullName>
    </submittedName>
</protein>
<dbReference type="InterPro" id="IPR050816">
    <property type="entry name" value="Flavin-dep_Halogenase_NPB"/>
</dbReference>
<evidence type="ECO:0000313" key="6">
    <source>
        <dbReference type="Proteomes" id="UP000632289"/>
    </source>
</evidence>
<reference evidence="5" key="1">
    <citation type="submission" date="2020-09" db="EMBL/GenBank/DDBJ databases">
        <title>Secondary metabolite and genome analysis of marine Streptomyces chumphonensis KK1-2T.</title>
        <authorList>
            <person name="Phongsopitanun W."/>
            <person name="Kanchanasin P."/>
            <person name="Pittayakhajonwut P."/>
            <person name="Suwanborirux K."/>
            <person name="Tanasupawat S."/>
        </authorList>
    </citation>
    <scope>NUCLEOTIDE SEQUENCE</scope>
    <source>
        <strain evidence="5">KK1-2</strain>
    </source>
</reference>